<dbReference type="GO" id="GO:0098552">
    <property type="term" value="C:side of membrane"/>
    <property type="evidence" value="ECO:0007669"/>
    <property type="project" value="UniProtKB-KW"/>
</dbReference>
<evidence type="ECO:0000256" key="1">
    <source>
        <dbReference type="ARBA" id="ARBA00004609"/>
    </source>
</evidence>
<feature type="domain" description="UPAR/Ly6" evidence="8">
    <location>
        <begin position="132"/>
        <end position="210"/>
    </location>
</feature>
<keyword evidence="5" id="KW-0472">Membrane</keyword>
<dbReference type="SUPFAM" id="SSF57302">
    <property type="entry name" value="Snake toxin-like"/>
    <property type="match status" value="2"/>
</dbReference>
<evidence type="ECO:0000256" key="2">
    <source>
        <dbReference type="ARBA" id="ARBA00022475"/>
    </source>
</evidence>
<evidence type="ECO:0000259" key="8">
    <source>
        <dbReference type="SMART" id="SM00134"/>
    </source>
</evidence>
<comment type="subcellular location">
    <subcellularLocation>
        <location evidence="1">Cell membrane</location>
        <topology evidence="1">Lipid-anchor</topology>
        <topology evidence="1">GPI-anchor</topology>
    </subcellularLocation>
</comment>
<evidence type="ECO:0000256" key="6">
    <source>
        <dbReference type="ARBA" id="ARBA00023180"/>
    </source>
</evidence>
<keyword evidence="3" id="KW-0336">GPI-anchor</keyword>
<dbReference type="InterPro" id="IPR018363">
    <property type="entry name" value="CD59_antigen_CS"/>
</dbReference>
<keyword evidence="7" id="KW-0449">Lipoprotein</keyword>
<evidence type="ECO:0000256" key="3">
    <source>
        <dbReference type="ARBA" id="ARBA00022622"/>
    </source>
</evidence>
<dbReference type="PANTHER" id="PTHR10624:SF8">
    <property type="entry name" value="LY6_PLAUR DOMAIN-CONTAINING PROTEIN 3"/>
    <property type="match status" value="1"/>
</dbReference>
<dbReference type="SMART" id="SM00134">
    <property type="entry name" value="LU"/>
    <property type="match status" value="2"/>
</dbReference>
<sequence>MTWTCLPVPWVSWEFPSPHVGAMALECHSCVERSDGGCSLGKMKMISCPANTSVCVETVAAVKWSHGQFLVGEKGCGMGIPGTNDKGVELHGIIAFSRLHQCNSSHCNSQLDIQAMALQPTGNGSGMVLNGLECYSCHGNETCSSGNTTVVKCYDGYRGCFHGNITIRVGETRGCAQDEHCTKEPRSNSAVSLVGSCCSGSLCNRDLANKTFFAHNIPRLDVLPSYGANATATNATATAKATGMATAATSATTTPLPDSDKKDLIGDGVHVTAESERRNNPGIKIPEGGKGGTAVLNASVWLVLLGAALLL</sequence>
<name>A0A8C8SMS9_9SAUR</name>
<organism evidence="9 10">
    <name type="scientific">Pelusios castaneus</name>
    <name type="common">West African mud turtle</name>
    <dbReference type="NCBI Taxonomy" id="367368"/>
    <lineage>
        <taxon>Eukaryota</taxon>
        <taxon>Metazoa</taxon>
        <taxon>Chordata</taxon>
        <taxon>Craniata</taxon>
        <taxon>Vertebrata</taxon>
        <taxon>Euteleostomi</taxon>
        <taxon>Archelosauria</taxon>
        <taxon>Testudinata</taxon>
        <taxon>Testudines</taxon>
        <taxon>Pleurodira</taxon>
        <taxon>Pelomedusidae</taxon>
        <taxon>Pelusios</taxon>
    </lineage>
</organism>
<dbReference type="InterPro" id="IPR045860">
    <property type="entry name" value="Snake_toxin-like_sf"/>
</dbReference>
<evidence type="ECO:0000256" key="4">
    <source>
        <dbReference type="ARBA" id="ARBA00022729"/>
    </source>
</evidence>
<evidence type="ECO:0000313" key="9">
    <source>
        <dbReference type="Ensembl" id="ENSPCEP00000022902.1"/>
    </source>
</evidence>
<evidence type="ECO:0000256" key="7">
    <source>
        <dbReference type="ARBA" id="ARBA00023288"/>
    </source>
</evidence>
<evidence type="ECO:0000256" key="5">
    <source>
        <dbReference type="ARBA" id="ARBA00023136"/>
    </source>
</evidence>
<dbReference type="Ensembl" id="ENSPCET00000023665.1">
    <property type="protein sequence ID" value="ENSPCEP00000022902.1"/>
    <property type="gene ID" value="ENSPCEG00000017452.1"/>
</dbReference>
<dbReference type="FunFam" id="2.10.60.10:FF:000017">
    <property type="entry name" value="Ly6/PLAUR domain-containing protein 3"/>
    <property type="match status" value="1"/>
</dbReference>
<reference evidence="9" key="2">
    <citation type="submission" date="2025-09" db="UniProtKB">
        <authorList>
            <consortium name="Ensembl"/>
        </authorList>
    </citation>
    <scope>IDENTIFICATION</scope>
</reference>
<dbReference type="CDD" id="cd23562">
    <property type="entry name" value="TFP_LU_ECD_LYPD3_rpt1"/>
    <property type="match status" value="1"/>
</dbReference>
<keyword evidence="6" id="KW-0325">Glycoprotein</keyword>
<feature type="domain" description="UPAR/Ly6" evidence="8">
    <location>
        <begin position="25"/>
        <end position="117"/>
    </location>
</feature>
<dbReference type="Gene3D" id="2.10.60.10">
    <property type="entry name" value="CD59"/>
    <property type="match status" value="2"/>
</dbReference>
<dbReference type="Pfam" id="PF00021">
    <property type="entry name" value="UPAR_LY6"/>
    <property type="match status" value="2"/>
</dbReference>
<reference evidence="9" key="1">
    <citation type="submission" date="2025-08" db="UniProtKB">
        <authorList>
            <consortium name="Ensembl"/>
        </authorList>
    </citation>
    <scope>IDENTIFICATION</scope>
</reference>
<dbReference type="PROSITE" id="PS00983">
    <property type="entry name" value="LY6_UPAR"/>
    <property type="match status" value="1"/>
</dbReference>
<dbReference type="InterPro" id="IPR016054">
    <property type="entry name" value="LY6_UPA_recep-like"/>
</dbReference>
<evidence type="ECO:0000313" key="10">
    <source>
        <dbReference type="Proteomes" id="UP000694393"/>
    </source>
</evidence>
<dbReference type="PANTHER" id="PTHR10624">
    <property type="entry name" value="UROKINASE PLASMINOGEN ACTIVATOR SURFACE RECEPTOR-RELATED"/>
    <property type="match status" value="1"/>
</dbReference>
<protein>
    <submittedName>
        <fullName evidence="9">LY6/PLAUR domain containing 3</fullName>
    </submittedName>
</protein>
<dbReference type="Proteomes" id="UP000694393">
    <property type="component" value="Unplaced"/>
</dbReference>
<keyword evidence="4" id="KW-0732">Signal</keyword>
<keyword evidence="2" id="KW-1003">Cell membrane</keyword>
<dbReference type="GO" id="GO:0005886">
    <property type="term" value="C:plasma membrane"/>
    <property type="evidence" value="ECO:0007669"/>
    <property type="project" value="UniProtKB-SubCell"/>
</dbReference>
<accession>A0A8C8SMS9</accession>
<dbReference type="AlphaFoldDB" id="A0A8C8SMS9"/>
<proteinExistence type="predicted"/>
<keyword evidence="10" id="KW-1185">Reference proteome</keyword>
<dbReference type="GO" id="GO:0030154">
    <property type="term" value="P:cell differentiation"/>
    <property type="evidence" value="ECO:0007669"/>
    <property type="project" value="UniProtKB-ARBA"/>
</dbReference>